<sequence length="104" mass="11649">MSKLRVRHWVMVKWLKENFSILDGMRAPSNASTFNNCGFSRKVVAWKPLSNGCFKFNVDKTTRGGLGESSIGRALRDEGGRVKILFSKSIGVGDLNRVEILMTK</sequence>
<dbReference type="AlphaFoldDB" id="A0A061F1K6"/>
<protein>
    <submittedName>
        <fullName evidence="1">Uncharacterized protein</fullName>
    </submittedName>
</protein>
<dbReference type="Proteomes" id="UP000026915">
    <property type="component" value="Chromosome 5"/>
</dbReference>
<dbReference type="EMBL" id="CM001883">
    <property type="protein sequence ID" value="EOY08409.1"/>
    <property type="molecule type" value="Genomic_DNA"/>
</dbReference>
<evidence type="ECO:0000313" key="2">
    <source>
        <dbReference type="Proteomes" id="UP000026915"/>
    </source>
</evidence>
<dbReference type="InParanoid" id="A0A061F1K6"/>
<evidence type="ECO:0000313" key="1">
    <source>
        <dbReference type="EMBL" id="EOY08409.1"/>
    </source>
</evidence>
<name>A0A061F1K6_THECC</name>
<organism evidence="1 2">
    <name type="scientific">Theobroma cacao</name>
    <name type="common">Cacao</name>
    <name type="synonym">Cocoa</name>
    <dbReference type="NCBI Taxonomy" id="3641"/>
    <lineage>
        <taxon>Eukaryota</taxon>
        <taxon>Viridiplantae</taxon>
        <taxon>Streptophyta</taxon>
        <taxon>Embryophyta</taxon>
        <taxon>Tracheophyta</taxon>
        <taxon>Spermatophyta</taxon>
        <taxon>Magnoliopsida</taxon>
        <taxon>eudicotyledons</taxon>
        <taxon>Gunneridae</taxon>
        <taxon>Pentapetalae</taxon>
        <taxon>rosids</taxon>
        <taxon>malvids</taxon>
        <taxon>Malvales</taxon>
        <taxon>Malvaceae</taxon>
        <taxon>Byttnerioideae</taxon>
        <taxon>Theobroma</taxon>
    </lineage>
</organism>
<accession>A0A061F1K6</accession>
<reference evidence="1 2" key="1">
    <citation type="journal article" date="2013" name="Genome Biol.">
        <title>The genome sequence of the most widely cultivated cacao type and its use to identify candidate genes regulating pod color.</title>
        <authorList>
            <person name="Motamayor J.C."/>
            <person name="Mockaitis K."/>
            <person name="Schmutz J."/>
            <person name="Haiminen N."/>
            <person name="Iii D.L."/>
            <person name="Cornejo O."/>
            <person name="Findley S.D."/>
            <person name="Zheng P."/>
            <person name="Utro F."/>
            <person name="Royaert S."/>
            <person name="Saski C."/>
            <person name="Jenkins J."/>
            <person name="Podicheti R."/>
            <person name="Zhao M."/>
            <person name="Scheffler B.E."/>
            <person name="Stack J.C."/>
            <person name="Feltus F.A."/>
            <person name="Mustiga G.M."/>
            <person name="Amores F."/>
            <person name="Phillips W."/>
            <person name="Marelli J.P."/>
            <person name="May G.D."/>
            <person name="Shapiro H."/>
            <person name="Ma J."/>
            <person name="Bustamante C.D."/>
            <person name="Schnell R.J."/>
            <person name="Main D."/>
            <person name="Gilbert D."/>
            <person name="Parida L."/>
            <person name="Kuhn D.N."/>
        </authorList>
    </citation>
    <scope>NUCLEOTIDE SEQUENCE [LARGE SCALE GENOMIC DNA]</scope>
    <source>
        <strain evidence="2">cv. Matina 1-6</strain>
    </source>
</reference>
<dbReference type="HOGENOM" id="CLU_2255084_0_0_1"/>
<dbReference type="Gramene" id="EOY08409">
    <property type="protein sequence ID" value="EOY08409"/>
    <property type="gene ID" value="TCM_022824"/>
</dbReference>
<keyword evidence="2" id="KW-1185">Reference proteome</keyword>
<gene>
    <name evidence="1" type="ORF">TCM_022824</name>
</gene>
<proteinExistence type="predicted"/>